<evidence type="ECO:0000256" key="5">
    <source>
        <dbReference type="ARBA" id="ARBA00022777"/>
    </source>
</evidence>
<dbReference type="CDD" id="cd07840">
    <property type="entry name" value="STKc_CDK9_like"/>
    <property type="match status" value="1"/>
</dbReference>
<evidence type="ECO:0000256" key="7">
    <source>
        <dbReference type="PROSITE-ProRule" id="PRU10141"/>
    </source>
</evidence>
<evidence type="ECO:0000313" key="10">
    <source>
        <dbReference type="EMBL" id="KAJ8432937.1"/>
    </source>
</evidence>
<feature type="domain" description="Protein kinase" evidence="9">
    <location>
        <begin position="121"/>
        <end position="421"/>
    </location>
</feature>
<dbReference type="FunFam" id="3.30.200.20:FF:000021">
    <property type="entry name" value="probable serine/threonine-protein kinase At1g54610"/>
    <property type="match status" value="1"/>
</dbReference>
<sequence>MGCASSRPSTIEDGVGSPKRVPSKRLSRTSSSKEGAPQMMNRSNSRTSLIERKTSGPIRLHEEHSEKNKVNPEDALANFPRISSMPKARERELVAAGWPSWLASAAGEAVTGWIPRRADTFEKLDRIGEGTYSSVYKARDLVHGKTVALKRVRFDNVDPESVRFMAREILILRRLDHPNVIKLEGLIASTVSSSLYLIFEYMEHDLTGLASLPGVNFTEPQVKCYMQQLLSGLEHCHSHGILHRDIKGSNLLIDDCGILKIADFGLATFFDPHNSVPLTSRVVTLWYRPPELLLGATHYGVSVDLWSAGCILGELYAGKPIMPGRTEVDCSAVLIEELIGHLVEQLHKIFRLCGSPPEDYWQNAKLPHSTTFKPQKRYPRRVAERFQDISAPALDLIETLLSIDPASRRTAASALKSESLLSLPMSWMEATLPLFFTTAPLPCDPSTLPKYPPSKEIDARRREQEIRRRQALDGGRERVGQGRQARQESKSTLSAKVNAEFLSSLQVFGKLIAAVLAYMPVSCSTGRYLYVFRLLSDYMTQLQKRNHLQSQPRSDFTTHREECTSVPVVDPDGYSRPINEVRKEVFDRLHQRGVYSGPLTRGAGWSNAERKLKDFPSFSREPHLSTLSSLRPNRTSIAQESQGKPHVHQNKRTNDAAERFLRPISDSSGGRDQDHLYYSGTWMDDCQQLEERTSVSKPSLHSYAPDNDRMHLSGPLLHPSKDLDQMLKEHDRRIQETARRARLEKFRRSRVLARNILDSQLETCCLAISDYYEDASNCVDPQMPTLSNGKPLP</sequence>
<dbReference type="EMBL" id="JAKOGI010000572">
    <property type="protein sequence ID" value="KAJ8432937.1"/>
    <property type="molecule type" value="Genomic_DNA"/>
</dbReference>
<dbReference type="InterPro" id="IPR000719">
    <property type="entry name" value="Prot_kinase_dom"/>
</dbReference>
<protein>
    <recommendedName>
        <fullName evidence="9">Protein kinase domain-containing protein</fullName>
    </recommendedName>
</protein>
<dbReference type="Gene3D" id="3.30.200.20">
    <property type="entry name" value="Phosphorylase Kinase, domain 1"/>
    <property type="match status" value="1"/>
</dbReference>
<evidence type="ECO:0000256" key="3">
    <source>
        <dbReference type="ARBA" id="ARBA00022679"/>
    </source>
</evidence>
<dbReference type="SUPFAM" id="SSF56112">
    <property type="entry name" value="Protein kinase-like (PK-like)"/>
    <property type="match status" value="1"/>
</dbReference>
<evidence type="ECO:0000313" key="11">
    <source>
        <dbReference type="Proteomes" id="UP001153076"/>
    </source>
</evidence>
<feature type="region of interest" description="Disordered" evidence="8">
    <location>
        <begin position="1"/>
        <end position="75"/>
    </location>
</feature>
<evidence type="ECO:0000256" key="2">
    <source>
        <dbReference type="ARBA" id="ARBA00022527"/>
    </source>
</evidence>
<dbReference type="PROSITE" id="PS00107">
    <property type="entry name" value="PROTEIN_KINASE_ATP"/>
    <property type="match status" value="1"/>
</dbReference>
<keyword evidence="3" id="KW-0808">Transferase</keyword>
<dbReference type="GO" id="GO:0032968">
    <property type="term" value="P:positive regulation of transcription elongation by RNA polymerase II"/>
    <property type="evidence" value="ECO:0007669"/>
    <property type="project" value="TreeGrafter"/>
</dbReference>
<dbReference type="PROSITE" id="PS00108">
    <property type="entry name" value="PROTEIN_KINASE_ST"/>
    <property type="match status" value="1"/>
</dbReference>
<dbReference type="Proteomes" id="UP001153076">
    <property type="component" value="Unassembled WGS sequence"/>
</dbReference>
<feature type="region of interest" description="Disordered" evidence="8">
    <location>
        <begin position="616"/>
        <end position="656"/>
    </location>
</feature>
<dbReference type="GO" id="GO:0008353">
    <property type="term" value="F:RNA polymerase II CTD heptapeptide repeat kinase activity"/>
    <property type="evidence" value="ECO:0007669"/>
    <property type="project" value="TreeGrafter"/>
</dbReference>
<dbReference type="GO" id="GO:0005634">
    <property type="term" value="C:nucleus"/>
    <property type="evidence" value="ECO:0007669"/>
    <property type="project" value="TreeGrafter"/>
</dbReference>
<evidence type="ECO:0000256" key="6">
    <source>
        <dbReference type="ARBA" id="ARBA00022840"/>
    </source>
</evidence>
<dbReference type="AlphaFoldDB" id="A0A9Q1JXQ6"/>
<organism evidence="10 11">
    <name type="scientific">Carnegiea gigantea</name>
    <dbReference type="NCBI Taxonomy" id="171969"/>
    <lineage>
        <taxon>Eukaryota</taxon>
        <taxon>Viridiplantae</taxon>
        <taxon>Streptophyta</taxon>
        <taxon>Embryophyta</taxon>
        <taxon>Tracheophyta</taxon>
        <taxon>Spermatophyta</taxon>
        <taxon>Magnoliopsida</taxon>
        <taxon>eudicotyledons</taxon>
        <taxon>Gunneridae</taxon>
        <taxon>Pentapetalae</taxon>
        <taxon>Caryophyllales</taxon>
        <taxon>Cactineae</taxon>
        <taxon>Cactaceae</taxon>
        <taxon>Cactoideae</taxon>
        <taxon>Echinocereeae</taxon>
        <taxon>Carnegiea</taxon>
    </lineage>
</organism>
<keyword evidence="2" id="KW-0723">Serine/threonine-protein kinase</keyword>
<dbReference type="PROSITE" id="PS50011">
    <property type="entry name" value="PROTEIN_KINASE_DOM"/>
    <property type="match status" value="1"/>
</dbReference>
<keyword evidence="11" id="KW-1185">Reference proteome</keyword>
<name>A0A9Q1JXQ6_9CARY</name>
<comment type="caution">
    <text evidence="10">The sequence shown here is derived from an EMBL/GenBank/DDBJ whole genome shotgun (WGS) entry which is preliminary data.</text>
</comment>
<accession>A0A9Q1JXQ6</accession>
<dbReference type="GO" id="GO:0000307">
    <property type="term" value="C:cyclin-dependent protein kinase holoenzyme complex"/>
    <property type="evidence" value="ECO:0007669"/>
    <property type="project" value="TreeGrafter"/>
</dbReference>
<comment type="similarity">
    <text evidence="1">Belongs to the protein kinase superfamily. CMGC Ser/Thr protein kinase family. CDC2/CDKX subfamily.</text>
</comment>
<evidence type="ECO:0000256" key="8">
    <source>
        <dbReference type="SAM" id="MobiDB-lite"/>
    </source>
</evidence>
<evidence type="ECO:0000256" key="1">
    <source>
        <dbReference type="ARBA" id="ARBA00006485"/>
    </source>
</evidence>
<dbReference type="OrthoDB" id="28397at2759"/>
<dbReference type="PANTHER" id="PTHR24056">
    <property type="entry name" value="CELL DIVISION PROTEIN KINASE"/>
    <property type="match status" value="1"/>
</dbReference>
<evidence type="ECO:0000256" key="4">
    <source>
        <dbReference type="ARBA" id="ARBA00022741"/>
    </source>
</evidence>
<keyword evidence="6 7" id="KW-0067">ATP-binding</keyword>
<keyword evidence="5" id="KW-0418">Kinase</keyword>
<proteinExistence type="inferred from homology"/>
<dbReference type="InterPro" id="IPR017441">
    <property type="entry name" value="Protein_kinase_ATP_BS"/>
</dbReference>
<gene>
    <name evidence="10" type="ORF">Cgig2_021268</name>
</gene>
<evidence type="ECO:0000259" key="9">
    <source>
        <dbReference type="PROSITE" id="PS50011"/>
    </source>
</evidence>
<reference evidence="10" key="1">
    <citation type="submission" date="2022-04" db="EMBL/GenBank/DDBJ databases">
        <title>Carnegiea gigantea Genome sequencing and assembly v2.</title>
        <authorList>
            <person name="Copetti D."/>
            <person name="Sanderson M.J."/>
            <person name="Burquez A."/>
            <person name="Wojciechowski M.F."/>
        </authorList>
    </citation>
    <scope>NUCLEOTIDE SEQUENCE</scope>
    <source>
        <strain evidence="10">SGP5-SGP5p</strain>
        <tissue evidence="10">Aerial part</tissue>
    </source>
</reference>
<dbReference type="GO" id="GO:0005524">
    <property type="term" value="F:ATP binding"/>
    <property type="evidence" value="ECO:0007669"/>
    <property type="project" value="UniProtKB-UniRule"/>
</dbReference>
<feature type="binding site" evidence="7">
    <location>
        <position position="150"/>
    </location>
    <ligand>
        <name>ATP</name>
        <dbReference type="ChEBI" id="CHEBI:30616"/>
    </ligand>
</feature>
<feature type="compositionally biased region" description="Polar residues" evidence="8">
    <location>
        <begin position="625"/>
        <end position="642"/>
    </location>
</feature>
<dbReference type="FunFam" id="1.10.510.10:FF:000043">
    <property type="entry name" value="probable serine/threonine-protein kinase At1g54610"/>
    <property type="match status" value="1"/>
</dbReference>
<dbReference type="Pfam" id="PF00069">
    <property type="entry name" value="Pkinase"/>
    <property type="match status" value="1"/>
</dbReference>
<feature type="compositionally biased region" description="Basic and acidic residues" evidence="8">
    <location>
        <begin position="49"/>
        <end position="72"/>
    </location>
</feature>
<dbReference type="Gene3D" id="1.10.510.10">
    <property type="entry name" value="Transferase(Phosphotransferase) domain 1"/>
    <property type="match status" value="1"/>
</dbReference>
<keyword evidence="4 7" id="KW-0547">Nucleotide-binding</keyword>
<dbReference type="PANTHER" id="PTHR24056:SF380">
    <property type="entry name" value="PROTEIN KINASE DOMAIN-CONTAINING PROTEIN"/>
    <property type="match status" value="1"/>
</dbReference>
<dbReference type="SMART" id="SM00220">
    <property type="entry name" value="S_TKc"/>
    <property type="match status" value="1"/>
</dbReference>
<dbReference type="InterPro" id="IPR011009">
    <property type="entry name" value="Kinase-like_dom_sf"/>
</dbReference>
<dbReference type="InterPro" id="IPR050108">
    <property type="entry name" value="CDK"/>
</dbReference>
<dbReference type="InterPro" id="IPR008271">
    <property type="entry name" value="Ser/Thr_kinase_AS"/>
</dbReference>